<protein>
    <submittedName>
        <fullName evidence="3">Unannotated protein</fullName>
    </submittedName>
</protein>
<dbReference type="InterPro" id="IPR001482">
    <property type="entry name" value="T2SS/T4SS_dom"/>
</dbReference>
<dbReference type="PANTHER" id="PTHR30486">
    <property type="entry name" value="TWITCHING MOTILITY PROTEIN PILT"/>
    <property type="match status" value="1"/>
</dbReference>
<accession>A0A6J7KMB7</accession>
<feature type="domain" description="Bacterial type II secretion system protein E" evidence="2">
    <location>
        <begin position="71"/>
        <end position="336"/>
    </location>
</feature>
<dbReference type="AlphaFoldDB" id="A0A6J7KMB7"/>
<dbReference type="EMBL" id="CAFBNL010000052">
    <property type="protein sequence ID" value="CAB4955442.1"/>
    <property type="molecule type" value="Genomic_DNA"/>
</dbReference>
<reference evidence="3" key="1">
    <citation type="submission" date="2020-05" db="EMBL/GenBank/DDBJ databases">
        <authorList>
            <person name="Chiriac C."/>
            <person name="Salcher M."/>
            <person name="Ghai R."/>
            <person name="Kavagutti S V."/>
        </authorList>
    </citation>
    <scope>NUCLEOTIDE SEQUENCE</scope>
</reference>
<evidence type="ECO:0000313" key="3">
    <source>
        <dbReference type="EMBL" id="CAB4955442.1"/>
    </source>
</evidence>
<dbReference type="GO" id="GO:0016887">
    <property type="term" value="F:ATP hydrolysis activity"/>
    <property type="evidence" value="ECO:0007669"/>
    <property type="project" value="InterPro"/>
</dbReference>
<dbReference type="SUPFAM" id="SSF52540">
    <property type="entry name" value="P-loop containing nucleoside triphosphate hydrolases"/>
    <property type="match status" value="1"/>
</dbReference>
<comment type="similarity">
    <text evidence="1">Belongs to the GSP E family.</text>
</comment>
<dbReference type="PANTHER" id="PTHR30486:SF6">
    <property type="entry name" value="TYPE IV PILUS RETRACTATION ATPASE PILT"/>
    <property type="match status" value="1"/>
</dbReference>
<proteinExistence type="inferred from homology"/>
<dbReference type="Gene3D" id="3.30.450.380">
    <property type="match status" value="1"/>
</dbReference>
<sequence>MSQLELSGDLEADIRALVHQRSVSIDDDAGLDALVTEVIENGEARYLAGLGPAIEDGAASALRNRVVGFGELAPLLADPTIEEIWINRPDRIFIARGGATELTNIIMSEGDVAHLVERMLMRAGRRLDRSQPFVDARLPDGSRLHVAVPPITDHWSVNIRKFTGLRAHRLSELVTLGSISTDAARFLEASVTAGLSIVVAGAVGAGKTTLLSCLAGSIPTAERIVTCEEVFELRIERPDVVAMQCRQINLEGEGSVTLRDLVRESLRMRPDRIIVGEVRGSESLDMLLALNSGSVGMTSVHANNARDAIRKLTTLPLLAGENLDRRFVASTVAACIDLVVFCERRGGRRRVTEIVSVGEQIGDESPTLGAVFTDSGDGLTWTGEMPNLAQRFALGDIDLHALLNAGRG</sequence>
<evidence type="ECO:0000259" key="2">
    <source>
        <dbReference type="Pfam" id="PF00437"/>
    </source>
</evidence>
<dbReference type="InterPro" id="IPR027417">
    <property type="entry name" value="P-loop_NTPase"/>
</dbReference>
<evidence type="ECO:0000256" key="1">
    <source>
        <dbReference type="ARBA" id="ARBA00006611"/>
    </source>
</evidence>
<dbReference type="Pfam" id="PF00437">
    <property type="entry name" value="T2SSE"/>
    <property type="match status" value="1"/>
</dbReference>
<dbReference type="InterPro" id="IPR050921">
    <property type="entry name" value="T4SS_GSP_E_ATPase"/>
</dbReference>
<name>A0A6J7KMB7_9ZZZZ</name>
<gene>
    <name evidence="3" type="ORF">UFOPK3789_00954</name>
</gene>
<dbReference type="CDD" id="cd01130">
    <property type="entry name" value="VirB11-like_ATPase"/>
    <property type="match status" value="1"/>
</dbReference>
<dbReference type="Gene3D" id="3.40.50.300">
    <property type="entry name" value="P-loop containing nucleotide triphosphate hydrolases"/>
    <property type="match status" value="1"/>
</dbReference>
<organism evidence="3">
    <name type="scientific">freshwater metagenome</name>
    <dbReference type="NCBI Taxonomy" id="449393"/>
    <lineage>
        <taxon>unclassified sequences</taxon>
        <taxon>metagenomes</taxon>
        <taxon>ecological metagenomes</taxon>
    </lineage>
</organism>